<name>A0A6A4XD95_AMPAM</name>
<dbReference type="InterPro" id="IPR032675">
    <property type="entry name" value="LRR_dom_sf"/>
</dbReference>
<dbReference type="InterPro" id="IPR003591">
    <property type="entry name" value="Leu-rich_rpt_typical-subtyp"/>
</dbReference>
<dbReference type="PANTHER" id="PTHR24369:SF210">
    <property type="entry name" value="CHAOPTIN-RELATED"/>
    <property type="match status" value="1"/>
</dbReference>
<dbReference type="PROSITE" id="PS51450">
    <property type="entry name" value="LRR"/>
    <property type="match status" value="2"/>
</dbReference>
<dbReference type="EMBL" id="VIIS01000031">
    <property type="protein sequence ID" value="KAF0314330.1"/>
    <property type="molecule type" value="Genomic_DNA"/>
</dbReference>
<protein>
    <submittedName>
        <fullName evidence="8">Platelet glycoprotein V</fullName>
    </submittedName>
</protein>
<evidence type="ECO:0000313" key="9">
    <source>
        <dbReference type="Proteomes" id="UP000440578"/>
    </source>
</evidence>
<organism evidence="8 9">
    <name type="scientific">Amphibalanus amphitrite</name>
    <name type="common">Striped barnacle</name>
    <name type="synonym">Balanus amphitrite</name>
    <dbReference type="NCBI Taxonomy" id="1232801"/>
    <lineage>
        <taxon>Eukaryota</taxon>
        <taxon>Metazoa</taxon>
        <taxon>Ecdysozoa</taxon>
        <taxon>Arthropoda</taxon>
        <taxon>Crustacea</taxon>
        <taxon>Multicrustacea</taxon>
        <taxon>Cirripedia</taxon>
        <taxon>Thoracica</taxon>
        <taxon>Thoracicalcarea</taxon>
        <taxon>Balanomorpha</taxon>
        <taxon>Balanoidea</taxon>
        <taxon>Balanidae</taxon>
        <taxon>Amphibalaninae</taxon>
        <taxon>Amphibalanus</taxon>
    </lineage>
</organism>
<dbReference type="PRINTS" id="PR00019">
    <property type="entry name" value="LEURICHRPT"/>
</dbReference>
<evidence type="ECO:0000256" key="6">
    <source>
        <dbReference type="SAM" id="SignalP"/>
    </source>
</evidence>
<comment type="caution">
    <text evidence="8">The sequence shown here is derived from an EMBL/GenBank/DDBJ whole genome shotgun (WGS) entry which is preliminary data.</text>
</comment>
<feature type="signal peptide" evidence="6">
    <location>
        <begin position="1"/>
        <end position="31"/>
    </location>
</feature>
<dbReference type="InterPro" id="IPR000483">
    <property type="entry name" value="Cys-rich_flank_reg_C"/>
</dbReference>
<feature type="transmembrane region" description="Helical" evidence="5">
    <location>
        <begin position="441"/>
        <end position="464"/>
    </location>
</feature>
<sequence>MIPRALRGGVMPAPVWVGLLPLAALLSLSSGLCPPRCVCDDTALQADCSGAQLDSFPISLNPRLRTLLLAKNGILRLDRSMMVSSYKELEHLNLSDNGLESVEPGSFAQQGRLHELRLGNNRLAQLEGSELQGLLQLRVLDLSGNQLQELPAGLLEPVSLLEELNLADNQLQWLPAASVAGVVSLRRLRLADNQLQQLPAAALAQLPQLLSLDLSFNQLRRLRAGELAQTRAGLVQLNLEGNRLEQLEEGAFDGLGQLRRLVLSHTGLRQLEGVLSASLTSLEELYLNRNPLSSLGAAPLRLVPGLRLLSVSSCHLLGSVDADAFSGSSSLEELLLEDNQQLSQLPSGVFLPPPRLRRLSLRGCALTSLPADVYPWRTVRADLSENPWRCDCELRWLAELPANVSTEGAVCSAPAPLQGHPVRELTVGQLGCESRSDAAEVALTVALPCVLASLTLALTAVLVWRSRRRLGKRLDVLGWRARLSLRRSKPPPPPVGATSTYYYRERFSSGGDGSGRLVPVTEL</sequence>
<dbReference type="Pfam" id="PF13855">
    <property type="entry name" value="LRR_8"/>
    <property type="match status" value="4"/>
</dbReference>
<evidence type="ECO:0000256" key="3">
    <source>
        <dbReference type="ARBA" id="ARBA00022737"/>
    </source>
</evidence>
<reference evidence="8 9" key="1">
    <citation type="submission" date="2019-07" db="EMBL/GenBank/DDBJ databases">
        <title>Draft genome assembly of a fouling barnacle, Amphibalanus amphitrite (Darwin, 1854): The first reference genome for Thecostraca.</title>
        <authorList>
            <person name="Kim W."/>
        </authorList>
    </citation>
    <scope>NUCLEOTIDE SEQUENCE [LARGE SCALE GENOMIC DNA]</scope>
    <source>
        <strain evidence="8">SNU_AA5</strain>
        <tissue evidence="8">Soma without cirri and trophi</tissue>
    </source>
</reference>
<keyword evidence="5" id="KW-0812">Transmembrane</keyword>
<dbReference type="GO" id="GO:0005886">
    <property type="term" value="C:plasma membrane"/>
    <property type="evidence" value="ECO:0007669"/>
    <property type="project" value="TreeGrafter"/>
</dbReference>
<evidence type="ECO:0000256" key="4">
    <source>
        <dbReference type="ARBA" id="ARBA00023180"/>
    </source>
</evidence>
<keyword evidence="1" id="KW-0433">Leucine-rich repeat</keyword>
<dbReference type="SUPFAM" id="SSF52058">
    <property type="entry name" value="L domain-like"/>
    <property type="match status" value="1"/>
</dbReference>
<evidence type="ECO:0000256" key="1">
    <source>
        <dbReference type="ARBA" id="ARBA00022614"/>
    </source>
</evidence>
<feature type="chain" id="PRO_5025620777" evidence="6">
    <location>
        <begin position="32"/>
        <end position="523"/>
    </location>
</feature>
<dbReference type="OrthoDB" id="6364837at2759"/>
<dbReference type="InterPro" id="IPR050541">
    <property type="entry name" value="LRR_TM_domain-containing"/>
</dbReference>
<evidence type="ECO:0000256" key="5">
    <source>
        <dbReference type="SAM" id="Phobius"/>
    </source>
</evidence>
<dbReference type="SMART" id="SM00369">
    <property type="entry name" value="LRR_TYP"/>
    <property type="match status" value="12"/>
</dbReference>
<keyword evidence="4" id="KW-0325">Glycoprotein</keyword>
<keyword evidence="5" id="KW-0472">Membrane</keyword>
<dbReference type="Pfam" id="PF00560">
    <property type="entry name" value="LRR_1"/>
    <property type="match status" value="1"/>
</dbReference>
<evidence type="ECO:0000259" key="7">
    <source>
        <dbReference type="SMART" id="SM00082"/>
    </source>
</evidence>
<keyword evidence="5" id="KW-1133">Transmembrane helix</keyword>
<dbReference type="SMART" id="SM00082">
    <property type="entry name" value="LRRCT"/>
    <property type="match status" value="1"/>
</dbReference>
<evidence type="ECO:0000256" key="2">
    <source>
        <dbReference type="ARBA" id="ARBA00022729"/>
    </source>
</evidence>
<dbReference type="SMART" id="SM00364">
    <property type="entry name" value="LRR_BAC"/>
    <property type="match status" value="8"/>
</dbReference>
<feature type="domain" description="LRRCT" evidence="7">
    <location>
        <begin position="386"/>
        <end position="433"/>
    </location>
</feature>
<proteinExistence type="predicted"/>
<keyword evidence="9" id="KW-1185">Reference proteome</keyword>
<dbReference type="FunFam" id="3.80.10.10:FF:000770">
    <property type="entry name" value="Uncharacterized protein"/>
    <property type="match status" value="1"/>
</dbReference>
<dbReference type="PANTHER" id="PTHR24369">
    <property type="entry name" value="ANTIGEN BSP, PUTATIVE-RELATED"/>
    <property type="match status" value="1"/>
</dbReference>
<dbReference type="InterPro" id="IPR001611">
    <property type="entry name" value="Leu-rich_rpt"/>
</dbReference>
<keyword evidence="2 6" id="KW-0732">Signal</keyword>
<accession>A0A6A4XD95</accession>
<gene>
    <name evidence="8" type="primary">GP5_0</name>
    <name evidence="8" type="ORF">FJT64_015210</name>
</gene>
<keyword evidence="3" id="KW-0677">Repeat</keyword>
<dbReference type="Gene3D" id="3.80.10.10">
    <property type="entry name" value="Ribonuclease Inhibitor"/>
    <property type="match status" value="2"/>
</dbReference>
<dbReference type="Proteomes" id="UP000440578">
    <property type="component" value="Unassembled WGS sequence"/>
</dbReference>
<dbReference type="AlphaFoldDB" id="A0A6A4XD95"/>
<evidence type="ECO:0000313" key="8">
    <source>
        <dbReference type="EMBL" id="KAF0314330.1"/>
    </source>
</evidence>